<feature type="domain" description="Integrase catalytic" evidence="1">
    <location>
        <begin position="1"/>
        <end position="64"/>
    </location>
</feature>
<dbReference type="InterPro" id="IPR036397">
    <property type="entry name" value="RNaseH_sf"/>
</dbReference>
<proteinExistence type="predicted"/>
<organism evidence="2 3">
    <name type="scientific">Prevotella denticola CRIS 18C-A</name>
    <dbReference type="NCBI Taxonomy" id="944557"/>
    <lineage>
        <taxon>Bacteria</taxon>
        <taxon>Pseudomonadati</taxon>
        <taxon>Bacteroidota</taxon>
        <taxon>Bacteroidia</taxon>
        <taxon>Bacteroidales</taxon>
        <taxon>Prevotellaceae</taxon>
        <taxon>Prevotella</taxon>
    </lineage>
</organism>
<dbReference type="GO" id="GO:0003676">
    <property type="term" value="F:nucleic acid binding"/>
    <property type="evidence" value="ECO:0007669"/>
    <property type="project" value="InterPro"/>
</dbReference>
<comment type="caution">
    <text evidence="2">The sequence shown here is derived from an EMBL/GenBank/DDBJ whole genome shotgun (WGS) entry which is preliminary data.</text>
</comment>
<reference evidence="2 3" key="1">
    <citation type="submission" date="2011-02" db="EMBL/GenBank/DDBJ databases">
        <authorList>
            <person name="Durkin A.S."/>
            <person name="Madupu R."/>
            <person name="Torralba M."/>
            <person name="Gillis M."/>
            <person name="Methe B."/>
            <person name="Sutton G."/>
            <person name="Nelson K.E."/>
        </authorList>
    </citation>
    <scope>NUCLEOTIDE SEQUENCE [LARGE SCALE GENOMIC DNA]</scope>
    <source>
        <strain evidence="2 3">CRIS 18C-A</strain>
    </source>
</reference>
<evidence type="ECO:0000313" key="3">
    <source>
        <dbReference type="Proteomes" id="UP000003155"/>
    </source>
</evidence>
<dbReference type="Proteomes" id="UP000003155">
    <property type="component" value="Unassembled WGS sequence"/>
</dbReference>
<keyword evidence="3" id="KW-1185">Reference proteome</keyword>
<gene>
    <name evidence="2" type="ORF">HMPREF9303_2376</name>
</gene>
<dbReference type="EMBL" id="AEXO01000051">
    <property type="protein sequence ID" value="EGC86763.1"/>
    <property type="molecule type" value="Genomic_DNA"/>
</dbReference>
<dbReference type="SUPFAM" id="SSF53098">
    <property type="entry name" value="Ribonuclease H-like"/>
    <property type="match status" value="1"/>
</dbReference>
<dbReference type="InterPro" id="IPR001584">
    <property type="entry name" value="Integrase_cat-core"/>
</dbReference>
<dbReference type="GO" id="GO:0015074">
    <property type="term" value="P:DNA integration"/>
    <property type="evidence" value="ECO:0007669"/>
    <property type="project" value="InterPro"/>
</dbReference>
<dbReference type="InterPro" id="IPR012337">
    <property type="entry name" value="RNaseH-like_sf"/>
</dbReference>
<dbReference type="Gene3D" id="3.30.420.10">
    <property type="entry name" value="Ribonuclease H-like superfamily/Ribonuclease H"/>
    <property type="match status" value="1"/>
</dbReference>
<dbReference type="Pfam" id="PF13683">
    <property type="entry name" value="rve_3"/>
    <property type="match status" value="1"/>
</dbReference>
<accession>F0H5Z1</accession>
<sequence length="94" mass="11524">MHPQTQGKIERYHRSMKNVIKLNHYFCPSELEKAIDEWVKYYNERRFHESLDNLTPRDIYLGQGEKIKKIREIIKQNSINKRISENKRMILQHK</sequence>
<dbReference type="PROSITE" id="PS50994">
    <property type="entry name" value="INTEGRASE"/>
    <property type="match status" value="1"/>
</dbReference>
<evidence type="ECO:0000259" key="1">
    <source>
        <dbReference type="PROSITE" id="PS50994"/>
    </source>
</evidence>
<name>F0H5Z1_9BACT</name>
<dbReference type="AlphaFoldDB" id="F0H5Z1"/>
<protein>
    <recommendedName>
        <fullName evidence="1">Integrase catalytic domain-containing protein</fullName>
    </recommendedName>
</protein>
<evidence type="ECO:0000313" key="2">
    <source>
        <dbReference type="EMBL" id="EGC86763.1"/>
    </source>
</evidence>